<reference evidence="8" key="1">
    <citation type="submission" date="2021-04" db="EMBL/GenBank/DDBJ databases">
        <authorList>
            <consortium name="Molecular Ecology Group"/>
        </authorList>
    </citation>
    <scope>NUCLEOTIDE SEQUENCE</scope>
</reference>
<dbReference type="PANTHER" id="PTHR24353:SF152">
    <property type="entry name" value="UT01108P-RELATED"/>
    <property type="match status" value="1"/>
</dbReference>
<dbReference type="PROSITE" id="PS51285">
    <property type="entry name" value="AGC_KINASE_CTER"/>
    <property type="match status" value="1"/>
</dbReference>
<dbReference type="AlphaFoldDB" id="A0A8S3Z5F7"/>
<evidence type="ECO:0000256" key="3">
    <source>
        <dbReference type="ARBA" id="ARBA00022741"/>
    </source>
</evidence>
<dbReference type="Gene3D" id="3.30.200.20">
    <property type="entry name" value="Phosphorylase Kinase, domain 1"/>
    <property type="match status" value="1"/>
</dbReference>
<evidence type="ECO:0000313" key="8">
    <source>
        <dbReference type="EMBL" id="CAG5124339.1"/>
    </source>
</evidence>
<evidence type="ECO:0000259" key="7">
    <source>
        <dbReference type="PROSITE" id="PS51285"/>
    </source>
</evidence>
<keyword evidence="5" id="KW-0067">ATP-binding</keyword>
<accession>A0A8S3Z5F7</accession>
<keyword evidence="3" id="KW-0547">Nucleotide-binding</keyword>
<dbReference type="InterPro" id="IPR000961">
    <property type="entry name" value="AGC-kinase_C"/>
</dbReference>
<sequence length="265" mass="30759">VSHTLNEKKILQSVSFPFIVKIIKAFKDTTNLYMVMEFASGGELFTLIRKKGRLPEEWAQFYSYQVTLALQYLHYCSILYRDIKPENILIDHVGYCKLADLGFAKKAHFTWTLCGTPQYLAPEMILNKGYGKSVDYWGLGILIYEMIAGYVPFDHKTPIKLYEMIVECKVTYPSVFKNNAVELLNHLIEPDVTKRYGNLKNAAMDIINHHWYSKVDCRKILTKCYKAPWIPCETSLTDGSNFDRQKEESIKISKVDKYPNEFADF</sequence>
<dbReference type="PANTHER" id="PTHR24353">
    <property type="entry name" value="CYCLIC NUCLEOTIDE-DEPENDENT PROTEIN KINASE"/>
    <property type="match status" value="1"/>
</dbReference>
<dbReference type="FunFam" id="1.10.510.10:FF:000005">
    <property type="entry name" value="cAMP-dependent protein kinase catalytic subunit alpha"/>
    <property type="match status" value="1"/>
</dbReference>
<dbReference type="SMART" id="SM00220">
    <property type="entry name" value="S_TKc"/>
    <property type="match status" value="1"/>
</dbReference>
<evidence type="ECO:0000256" key="2">
    <source>
        <dbReference type="ARBA" id="ARBA00022679"/>
    </source>
</evidence>
<evidence type="ECO:0000256" key="5">
    <source>
        <dbReference type="ARBA" id="ARBA00022840"/>
    </source>
</evidence>
<evidence type="ECO:0000256" key="1">
    <source>
        <dbReference type="ARBA" id="ARBA00022527"/>
    </source>
</evidence>
<evidence type="ECO:0000259" key="6">
    <source>
        <dbReference type="PROSITE" id="PS50011"/>
    </source>
</evidence>
<feature type="domain" description="AGC-kinase C-terminal" evidence="7">
    <location>
        <begin position="213"/>
        <end position="265"/>
    </location>
</feature>
<dbReference type="GO" id="GO:0005952">
    <property type="term" value="C:cAMP-dependent protein kinase complex"/>
    <property type="evidence" value="ECO:0007669"/>
    <property type="project" value="TreeGrafter"/>
</dbReference>
<dbReference type="PROSITE" id="PS50011">
    <property type="entry name" value="PROTEIN_KINASE_DOM"/>
    <property type="match status" value="1"/>
</dbReference>
<proteinExistence type="predicted"/>
<keyword evidence="1" id="KW-0723">Serine/threonine-protein kinase</keyword>
<dbReference type="SUPFAM" id="SSF56112">
    <property type="entry name" value="Protein kinase-like (PK-like)"/>
    <property type="match status" value="1"/>
</dbReference>
<dbReference type="OrthoDB" id="63267at2759"/>
<keyword evidence="4" id="KW-0418">Kinase</keyword>
<keyword evidence="9" id="KW-1185">Reference proteome</keyword>
<dbReference type="GO" id="GO:0005634">
    <property type="term" value="C:nucleus"/>
    <property type="evidence" value="ECO:0007669"/>
    <property type="project" value="TreeGrafter"/>
</dbReference>
<evidence type="ECO:0000313" key="9">
    <source>
        <dbReference type="Proteomes" id="UP000678393"/>
    </source>
</evidence>
<dbReference type="InterPro" id="IPR008271">
    <property type="entry name" value="Ser/Thr_kinase_AS"/>
</dbReference>
<organism evidence="8 9">
    <name type="scientific">Candidula unifasciata</name>
    <dbReference type="NCBI Taxonomy" id="100452"/>
    <lineage>
        <taxon>Eukaryota</taxon>
        <taxon>Metazoa</taxon>
        <taxon>Spiralia</taxon>
        <taxon>Lophotrochozoa</taxon>
        <taxon>Mollusca</taxon>
        <taxon>Gastropoda</taxon>
        <taxon>Heterobranchia</taxon>
        <taxon>Euthyneura</taxon>
        <taxon>Panpulmonata</taxon>
        <taxon>Eupulmonata</taxon>
        <taxon>Stylommatophora</taxon>
        <taxon>Helicina</taxon>
        <taxon>Helicoidea</taxon>
        <taxon>Geomitridae</taxon>
        <taxon>Candidula</taxon>
    </lineage>
</organism>
<protein>
    <submittedName>
        <fullName evidence="8">Uncharacterized protein</fullName>
    </submittedName>
</protein>
<gene>
    <name evidence="8" type="ORF">CUNI_LOCUS9897</name>
</gene>
<dbReference type="GO" id="GO:0005524">
    <property type="term" value="F:ATP binding"/>
    <property type="evidence" value="ECO:0007669"/>
    <property type="project" value="UniProtKB-KW"/>
</dbReference>
<dbReference type="GO" id="GO:0005829">
    <property type="term" value="C:cytosol"/>
    <property type="evidence" value="ECO:0007669"/>
    <property type="project" value="TreeGrafter"/>
</dbReference>
<feature type="domain" description="Protein kinase" evidence="6">
    <location>
        <begin position="1"/>
        <end position="212"/>
    </location>
</feature>
<keyword evidence="2" id="KW-0808">Transferase</keyword>
<dbReference type="PROSITE" id="PS00108">
    <property type="entry name" value="PROTEIN_KINASE_ST"/>
    <property type="match status" value="1"/>
</dbReference>
<dbReference type="InterPro" id="IPR000719">
    <property type="entry name" value="Prot_kinase_dom"/>
</dbReference>
<dbReference type="Gene3D" id="1.10.510.10">
    <property type="entry name" value="Transferase(Phosphotransferase) domain 1"/>
    <property type="match status" value="1"/>
</dbReference>
<dbReference type="GO" id="GO:0004691">
    <property type="term" value="F:cAMP-dependent protein kinase activity"/>
    <property type="evidence" value="ECO:0007669"/>
    <property type="project" value="TreeGrafter"/>
</dbReference>
<dbReference type="Pfam" id="PF00069">
    <property type="entry name" value="Pkinase"/>
    <property type="match status" value="1"/>
</dbReference>
<comment type="caution">
    <text evidence="8">The sequence shown here is derived from an EMBL/GenBank/DDBJ whole genome shotgun (WGS) entry which is preliminary data.</text>
</comment>
<dbReference type="EMBL" id="CAJHNH020001762">
    <property type="protein sequence ID" value="CAG5124339.1"/>
    <property type="molecule type" value="Genomic_DNA"/>
</dbReference>
<evidence type="ECO:0000256" key="4">
    <source>
        <dbReference type="ARBA" id="ARBA00022777"/>
    </source>
</evidence>
<dbReference type="Proteomes" id="UP000678393">
    <property type="component" value="Unassembled WGS sequence"/>
</dbReference>
<name>A0A8S3Z5F7_9EUPU</name>
<dbReference type="InterPro" id="IPR011009">
    <property type="entry name" value="Kinase-like_dom_sf"/>
</dbReference>
<feature type="non-terminal residue" evidence="8">
    <location>
        <position position="265"/>
    </location>
</feature>